<comment type="caution">
    <text evidence="2">The sequence shown here is derived from an EMBL/GenBank/DDBJ whole genome shotgun (WGS) entry which is preliminary data.</text>
</comment>
<name>A0ABY2DM60_9ACTN</name>
<dbReference type="Proteomes" id="UP000295626">
    <property type="component" value="Unassembled WGS sequence"/>
</dbReference>
<accession>A0ABY2DM60</accession>
<keyword evidence="3" id="KW-1185">Reference proteome</keyword>
<feature type="compositionally biased region" description="Low complexity" evidence="1">
    <location>
        <begin position="31"/>
        <end position="40"/>
    </location>
</feature>
<gene>
    <name evidence="2" type="ORF">E1091_00360</name>
</gene>
<evidence type="ECO:0000313" key="2">
    <source>
        <dbReference type="EMBL" id="TDC02598.1"/>
    </source>
</evidence>
<evidence type="ECO:0000256" key="1">
    <source>
        <dbReference type="SAM" id="MobiDB-lite"/>
    </source>
</evidence>
<sequence>MSKKNRRARPYPVGRIRAEATPPPAAPPVAVPAEASPAGWQPSPAALARLAQLQAPPPADVDEDGLTAADREWVDQQMRLAGQGPNREQRRAGGTQEQIDVTVTWRDRTWRVHVDKANLSVDLLEWFEEGRTTLALRELLGPQQWTAFKALKPGHTGLNAMFELLARELGFTSAGESSASPA</sequence>
<organism evidence="2 3">
    <name type="scientific">Micromonospora fluostatini</name>
    <dbReference type="NCBI Taxonomy" id="1629071"/>
    <lineage>
        <taxon>Bacteria</taxon>
        <taxon>Bacillati</taxon>
        <taxon>Actinomycetota</taxon>
        <taxon>Actinomycetes</taxon>
        <taxon>Micromonosporales</taxon>
        <taxon>Micromonosporaceae</taxon>
        <taxon>Micromonospora</taxon>
    </lineage>
</organism>
<evidence type="ECO:0008006" key="4">
    <source>
        <dbReference type="Google" id="ProtNLM"/>
    </source>
</evidence>
<proteinExistence type="predicted"/>
<reference evidence="2 3" key="1">
    <citation type="submission" date="2019-02" db="EMBL/GenBank/DDBJ databases">
        <title>Draft genome sequences of novel Actinobacteria.</title>
        <authorList>
            <person name="Sahin N."/>
            <person name="Ay H."/>
            <person name="Saygin H."/>
        </authorList>
    </citation>
    <scope>NUCLEOTIDE SEQUENCE [LARGE SCALE GENOMIC DNA]</scope>
    <source>
        <strain evidence="2 3">JCM 30529</strain>
    </source>
</reference>
<feature type="region of interest" description="Disordered" evidence="1">
    <location>
        <begin position="1"/>
        <end position="40"/>
    </location>
</feature>
<evidence type="ECO:0000313" key="3">
    <source>
        <dbReference type="Proteomes" id="UP000295626"/>
    </source>
</evidence>
<feature type="compositionally biased region" description="Pro residues" evidence="1">
    <location>
        <begin position="21"/>
        <end position="30"/>
    </location>
</feature>
<protein>
    <recommendedName>
        <fullName evidence="4">Tail assembly chaperone</fullName>
    </recommendedName>
</protein>
<dbReference type="EMBL" id="SMKE01000003">
    <property type="protein sequence ID" value="TDC02598.1"/>
    <property type="molecule type" value="Genomic_DNA"/>
</dbReference>